<accession>A0ABR3K3B4</accession>
<feature type="compositionally biased region" description="Low complexity" evidence="1">
    <location>
        <begin position="417"/>
        <end position="427"/>
    </location>
</feature>
<feature type="compositionally biased region" description="Basic residues" evidence="1">
    <location>
        <begin position="428"/>
        <end position="438"/>
    </location>
</feature>
<comment type="caution">
    <text evidence="2">The sequence shown here is derived from an EMBL/GenBank/DDBJ whole genome shotgun (WGS) entry which is preliminary data.</text>
</comment>
<name>A0ABR3K3B4_TRISP</name>
<feature type="region of interest" description="Disordered" evidence="1">
    <location>
        <begin position="383"/>
        <end position="455"/>
    </location>
</feature>
<dbReference type="PANTHER" id="PTHR37433:SF5">
    <property type="entry name" value="DUF753 DOMAIN-CONTAINING PROTEIN-RELATED"/>
    <property type="match status" value="1"/>
</dbReference>
<dbReference type="Proteomes" id="UP001558632">
    <property type="component" value="Unassembled WGS sequence"/>
</dbReference>
<proteinExistence type="predicted"/>
<organism evidence="2 3">
    <name type="scientific">Trichinella spiralis</name>
    <name type="common">Trichina worm</name>
    <dbReference type="NCBI Taxonomy" id="6334"/>
    <lineage>
        <taxon>Eukaryota</taxon>
        <taxon>Metazoa</taxon>
        <taxon>Ecdysozoa</taxon>
        <taxon>Nematoda</taxon>
        <taxon>Enoplea</taxon>
        <taxon>Dorylaimia</taxon>
        <taxon>Trichinellida</taxon>
        <taxon>Trichinellidae</taxon>
        <taxon>Trichinella</taxon>
    </lineage>
</organism>
<keyword evidence="3" id="KW-1185">Reference proteome</keyword>
<dbReference type="InterPro" id="IPR045860">
    <property type="entry name" value="Snake_toxin-like_sf"/>
</dbReference>
<evidence type="ECO:0000313" key="3">
    <source>
        <dbReference type="Proteomes" id="UP001558632"/>
    </source>
</evidence>
<evidence type="ECO:0000256" key="1">
    <source>
        <dbReference type="SAM" id="MobiDB-lite"/>
    </source>
</evidence>
<dbReference type="PANTHER" id="PTHR37433">
    <property type="entry name" value="PROTEIN CBG25136-RELATED"/>
    <property type="match status" value="1"/>
</dbReference>
<gene>
    <name evidence="2" type="ORF">TSPI_06830</name>
</gene>
<sequence>MVFVYAIAAHTHMRMDMHMKLRLSRQKSIVISINRLADVDRDEKVHFEKGRINKNIGLTNRITRSLLQLALVGAFVLAWCGAGRTGAVKCFSCEGLHCVGDICEGQYCLVSSYASVWGQAQFGKATHVKGCVNGTLLRRAVRSHCEFYSAGDVKMCICDADYCNANVGDKLQQFVPFVRCRCDDGDHCSSRHQCIGEYCSYVVDRNHRRRSRGCVNRTVPLIERRGVGACVQPPITGATVHSHALHQSVDMETCLCAEDFCNEQQQQQQQLVTSTSHRKRRHRCPTSAQLTWNDFPMQSQSSHCYGQHCFSVDMVAKQSATHYQASGCISFISEPTDVEELNQLGCIEFQSKTLTIKTCFNKAEVSENHDEYDDDDFNESAEFPAEQQHTEPSSISKITHVTSETPPPAAEGEAMMTTTTTTTTTTTLHKKLTTAKHVHSTDVEEAEIEQSPPAEGIQMITWTNYPNQLKTKRNPSTTTHPW</sequence>
<dbReference type="Gene3D" id="2.10.60.10">
    <property type="entry name" value="CD59"/>
    <property type="match status" value="1"/>
</dbReference>
<dbReference type="EMBL" id="JBEUSY010000554">
    <property type="protein sequence ID" value="KAL1226952.1"/>
    <property type="molecule type" value="Genomic_DNA"/>
</dbReference>
<reference evidence="2 3" key="1">
    <citation type="submission" date="2024-07" db="EMBL/GenBank/DDBJ databases">
        <title>Enhanced genomic and transcriptomic resources for Trichinella pseudospiralis and T. spiralis underpin the discovery of pronounced molecular differences between stages and species.</title>
        <authorList>
            <person name="Pasi K.K."/>
            <person name="La Rosa G."/>
            <person name="Gomez-Morales M.A."/>
            <person name="Tosini F."/>
            <person name="Sumanam S."/>
            <person name="Young N.D."/>
            <person name="Chang B.C."/>
            <person name="Robin G.B."/>
        </authorList>
    </citation>
    <scope>NUCLEOTIDE SEQUENCE [LARGE SCALE GENOMIC DNA]</scope>
    <source>
        <strain evidence="2">ISS534</strain>
    </source>
</reference>
<feature type="compositionally biased region" description="Polar residues" evidence="1">
    <location>
        <begin position="390"/>
        <end position="404"/>
    </location>
</feature>
<evidence type="ECO:0000313" key="2">
    <source>
        <dbReference type="EMBL" id="KAL1226952.1"/>
    </source>
</evidence>
<protein>
    <submittedName>
        <fullName evidence="2">Serine incorporator</fullName>
    </submittedName>
</protein>